<name>A0AA86TK27_9FABA</name>
<dbReference type="EMBL" id="OY731406">
    <property type="protein sequence ID" value="CAJ1975929.1"/>
    <property type="molecule type" value="Genomic_DNA"/>
</dbReference>
<keyword evidence="2" id="KW-1185">Reference proteome</keyword>
<dbReference type="Proteomes" id="UP001189624">
    <property type="component" value="Chromosome 9"/>
</dbReference>
<proteinExistence type="predicted"/>
<accession>A0AA86TK27</accession>
<reference evidence="1" key="1">
    <citation type="submission" date="2023-10" db="EMBL/GenBank/DDBJ databases">
        <authorList>
            <person name="Domelevo Entfellner J.-B."/>
        </authorList>
    </citation>
    <scope>NUCLEOTIDE SEQUENCE</scope>
</reference>
<protein>
    <submittedName>
        <fullName evidence="1">Uncharacterized protein</fullName>
    </submittedName>
</protein>
<organism evidence="1 2">
    <name type="scientific">Sphenostylis stenocarpa</name>
    <dbReference type="NCBI Taxonomy" id="92480"/>
    <lineage>
        <taxon>Eukaryota</taxon>
        <taxon>Viridiplantae</taxon>
        <taxon>Streptophyta</taxon>
        <taxon>Embryophyta</taxon>
        <taxon>Tracheophyta</taxon>
        <taxon>Spermatophyta</taxon>
        <taxon>Magnoliopsida</taxon>
        <taxon>eudicotyledons</taxon>
        <taxon>Gunneridae</taxon>
        <taxon>Pentapetalae</taxon>
        <taxon>rosids</taxon>
        <taxon>fabids</taxon>
        <taxon>Fabales</taxon>
        <taxon>Fabaceae</taxon>
        <taxon>Papilionoideae</taxon>
        <taxon>50 kb inversion clade</taxon>
        <taxon>NPAAA clade</taxon>
        <taxon>indigoferoid/millettioid clade</taxon>
        <taxon>Phaseoleae</taxon>
        <taxon>Sphenostylis</taxon>
    </lineage>
</organism>
<dbReference type="Gramene" id="rna-AYBTSS11_LOCUS28056">
    <property type="protein sequence ID" value="CAJ1975929.1"/>
    <property type="gene ID" value="gene-AYBTSS11_LOCUS28056"/>
</dbReference>
<evidence type="ECO:0000313" key="2">
    <source>
        <dbReference type="Proteomes" id="UP001189624"/>
    </source>
</evidence>
<gene>
    <name evidence="1" type="ORF">AYBTSS11_LOCUS28056</name>
</gene>
<dbReference type="AlphaFoldDB" id="A0AA86TK27"/>
<evidence type="ECO:0000313" key="1">
    <source>
        <dbReference type="EMBL" id="CAJ1975929.1"/>
    </source>
</evidence>
<sequence>MDELFEENVEESLLTILTSTKFHLKKHVPQSSTSIWTTEKDEDEVCVVQNIGDADAAKSSPPFEPIPQKLVPVR</sequence>